<name>A0A844QBV7_9HYPH</name>
<gene>
    <name evidence="1" type="ORF">GN330_00040</name>
</gene>
<accession>A0A844QBV7</accession>
<dbReference type="AlphaFoldDB" id="A0A844QBV7"/>
<keyword evidence="2" id="KW-1185">Reference proteome</keyword>
<comment type="caution">
    <text evidence="1">The sequence shown here is derived from an EMBL/GenBank/DDBJ whole genome shotgun (WGS) entry which is preliminary data.</text>
</comment>
<evidence type="ECO:0000313" key="2">
    <source>
        <dbReference type="Proteomes" id="UP000463224"/>
    </source>
</evidence>
<organism evidence="1 2">
    <name type="scientific">Nitratireductor arenosus</name>
    <dbReference type="NCBI Taxonomy" id="2682096"/>
    <lineage>
        <taxon>Bacteria</taxon>
        <taxon>Pseudomonadati</taxon>
        <taxon>Pseudomonadota</taxon>
        <taxon>Alphaproteobacteria</taxon>
        <taxon>Hyphomicrobiales</taxon>
        <taxon>Phyllobacteriaceae</taxon>
        <taxon>Nitratireductor</taxon>
    </lineage>
</organism>
<dbReference type="EMBL" id="WPHG01000001">
    <property type="protein sequence ID" value="MVA95643.1"/>
    <property type="molecule type" value="Genomic_DNA"/>
</dbReference>
<dbReference type="Pfam" id="PF12599">
    <property type="entry name" value="DUF3768"/>
    <property type="match status" value="1"/>
</dbReference>
<reference evidence="1 2" key="1">
    <citation type="submission" date="2019-12" db="EMBL/GenBank/DDBJ databases">
        <title>Nitratireductor arenosus sp. nov., Isolated from sea sand, Jeju island, South Korea.</title>
        <authorList>
            <person name="Kim W."/>
        </authorList>
    </citation>
    <scope>NUCLEOTIDE SEQUENCE [LARGE SCALE GENOMIC DNA]</scope>
    <source>
        <strain evidence="1 2">CAU 1489</strain>
    </source>
</reference>
<evidence type="ECO:0000313" key="1">
    <source>
        <dbReference type="EMBL" id="MVA95643.1"/>
    </source>
</evidence>
<sequence>MTGTIPADVLAICELNDKLRQTRTGGRVYLSQGIAALGDLSISEILALVVTFDEFTAENDPYGEHDCAVVNWQGQRVLFKIDYFDPTLQSHSDDPTDPKMTMRVMTVMFASEY</sequence>
<dbReference type="Proteomes" id="UP000463224">
    <property type="component" value="Unassembled WGS sequence"/>
</dbReference>
<dbReference type="InterPro" id="IPR022243">
    <property type="entry name" value="DUF3768"/>
</dbReference>
<dbReference type="RefSeq" id="WP_156710542.1">
    <property type="nucleotide sequence ID" value="NZ_WPHG01000001.1"/>
</dbReference>
<protein>
    <submittedName>
        <fullName evidence="1">DUF3768 domain-containing protein</fullName>
    </submittedName>
</protein>
<proteinExistence type="predicted"/>